<evidence type="ECO:0000256" key="4">
    <source>
        <dbReference type="RuleBase" id="RU003744"/>
    </source>
</evidence>
<comment type="caution">
    <text evidence="6">The sequence shown here is derived from an EMBL/GenBank/DDBJ whole genome shotgun (WGS) entry which is preliminary data.</text>
</comment>
<name>A0A846Y4P7_9NOCA</name>
<dbReference type="SUPFAM" id="SSF53850">
    <property type="entry name" value="Periplasmic binding protein-like II"/>
    <property type="match status" value="1"/>
</dbReference>
<dbReference type="GO" id="GO:0030313">
    <property type="term" value="C:cell envelope"/>
    <property type="evidence" value="ECO:0007669"/>
    <property type="project" value="UniProtKB-SubCell"/>
</dbReference>
<gene>
    <name evidence="6" type="ORF">HGA08_22215</name>
</gene>
<evidence type="ECO:0000256" key="3">
    <source>
        <dbReference type="ARBA" id="ARBA00022729"/>
    </source>
</evidence>
<feature type="domain" description="Solute-binding protein family 3/N-terminal" evidence="5">
    <location>
        <begin position="98"/>
        <end position="324"/>
    </location>
</feature>
<dbReference type="SMART" id="SM00062">
    <property type="entry name" value="PBPb"/>
    <property type="match status" value="1"/>
</dbReference>
<dbReference type="PANTHER" id="PTHR35936">
    <property type="entry name" value="MEMBRANE-BOUND LYTIC MUREIN TRANSGLYCOSYLASE F"/>
    <property type="match status" value="1"/>
</dbReference>
<evidence type="ECO:0000313" key="7">
    <source>
        <dbReference type="Proteomes" id="UP000565711"/>
    </source>
</evidence>
<comment type="similarity">
    <text evidence="2 4">Belongs to the bacterial solute-binding protein 3 family.</text>
</comment>
<dbReference type="AlphaFoldDB" id="A0A846Y4P7"/>
<reference evidence="6 7" key="1">
    <citation type="submission" date="2020-04" db="EMBL/GenBank/DDBJ databases">
        <title>MicrobeNet Type strains.</title>
        <authorList>
            <person name="Nicholson A.C."/>
        </authorList>
    </citation>
    <scope>NUCLEOTIDE SEQUENCE [LARGE SCALE GENOMIC DNA]</scope>
    <source>
        <strain evidence="6 7">JCM 12354</strain>
    </source>
</reference>
<dbReference type="CDD" id="cd01004">
    <property type="entry name" value="PBP2_MidA_like"/>
    <property type="match status" value="1"/>
</dbReference>
<sequence length="337" mass="35570">MTDRCRPYRSSVYIRTLGSVCRAPPAGHGAAVEGVVVSGRLGVRGIVLWAAVILLGTTVLAGCVDNTDDESPKVPKVAVAKVEAIAAQLPPPIAAARRLVVGVNVPYQPNEYRDPHTGEIIGFDVDLMDAVAAVLGVRAEYREADFEKIIPQVEAGTIDVGMSSFTDNRIREETVDFVDYFSAGIQWAQRKGHPIDPNNACGKKVAVQRTTVEDIEEIPAKSRACVDAGKAPIQKMAYDEQSAAATALVLGQVDAASADSPVTAYAVKRNADTIELAGPLFSAEPYGWPVAKGSPLAPVLQAALQHLIDSGAYLDIARNWGVQDGAITTASINGAKG</sequence>
<evidence type="ECO:0000313" key="6">
    <source>
        <dbReference type="EMBL" id="NKY52922.1"/>
    </source>
</evidence>
<dbReference type="InterPro" id="IPR018313">
    <property type="entry name" value="SBP_3_CS"/>
</dbReference>
<dbReference type="PANTHER" id="PTHR35936:SF17">
    <property type="entry name" value="ARGININE-BINDING EXTRACELLULAR PROTEIN ARTP"/>
    <property type="match status" value="1"/>
</dbReference>
<dbReference type="EMBL" id="JAAXOP010000014">
    <property type="protein sequence ID" value="NKY52922.1"/>
    <property type="molecule type" value="Genomic_DNA"/>
</dbReference>
<evidence type="ECO:0000259" key="5">
    <source>
        <dbReference type="SMART" id="SM00062"/>
    </source>
</evidence>
<comment type="subcellular location">
    <subcellularLocation>
        <location evidence="1">Cell envelope</location>
    </subcellularLocation>
</comment>
<accession>A0A846Y4P7</accession>
<keyword evidence="3" id="KW-0732">Signal</keyword>
<dbReference type="Pfam" id="PF00497">
    <property type="entry name" value="SBP_bac_3"/>
    <property type="match status" value="1"/>
</dbReference>
<protein>
    <submittedName>
        <fullName evidence="6">ABC transporter substrate-binding protein</fullName>
    </submittedName>
</protein>
<dbReference type="Proteomes" id="UP000565711">
    <property type="component" value="Unassembled WGS sequence"/>
</dbReference>
<evidence type="ECO:0000256" key="2">
    <source>
        <dbReference type="ARBA" id="ARBA00010333"/>
    </source>
</evidence>
<proteinExistence type="inferred from homology"/>
<keyword evidence="7" id="KW-1185">Reference proteome</keyword>
<dbReference type="PROSITE" id="PS01039">
    <property type="entry name" value="SBP_BACTERIAL_3"/>
    <property type="match status" value="1"/>
</dbReference>
<evidence type="ECO:0000256" key="1">
    <source>
        <dbReference type="ARBA" id="ARBA00004196"/>
    </source>
</evidence>
<dbReference type="Gene3D" id="3.40.190.10">
    <property type="entry name" value="Periplasmic binding protein-like II"/>
    <property type="match status" value="2"/>
</dbReference>
<dbReference type="InterPro" id="IPR001638">
    <property type="entry name" value="Solute-binding_3/MltF_N"/>
</dbReference>
<organism evidence="6 7">
    <name type="scientific">Nocardia vermiculata</name>
    <dbReference type="NCBI Taxonomy" id="257274"/>
    <lineage>
        <taxon>Bacteria</taxon>
        <taxon>Bacillati</taxon>
        <taxon>Actinomycetota</taxon>
        <taxon>Actinomycetes</taxon>
        <taxon>Mycobacteriales</taxon>
        <taxon>Nocardiaceae</taxon>
        <taxon>Nocardia</taxon>
    </lineage>
</organism>